<dbReference type="Gene3D" id="3.80.10.10">
    <property type="entry name" value="Ribonuclease Inhibitor"/>
    <property type="match status" value="1"/>
</dbReference>
<dbReference type="KEGG" id="qsa:O6P43_029009"/>
<dbReference type="InterPro" id="IPR032675">
    <property type="entry name" value="LRR_dom_sf"/>
</dbReference>
<organism evidence="1 2">
    <name type="scientific">Quillaja saponaria</name>
    <name type="common">Soap bark tree</name>
    <dbReference type="NCBI Taxonomy" id="32244"/>
    <lineage>
        <taxon>Eukaryota</taxon>
        <taxon>Viridiplantae</taxon>
        <taxon>Streptophyta</taxon>
        <taxon>Embryophyta</taxon>
        <taxon>Tracheophyta</taxon>
        <taxon>Spermatophyta</taxon>
        <taxon>Magnoliopsida</taxon>
        <taxon>eudicotyledons</taxon>
        <taxon>Gunneridae</taxon>
        <taxon>Pentapetalae</taxon>
        <taxon>rosids</taxon>
        <taxon>fabids</taxon>
        <taxon>Fabales</taxon>
        <taxon>Quillajaceae</taxon>
        <taxon>Quillaja</taxon>
    </lineage>
</organism>
<evidence type="ECO:0000313" key="1">
    <source>
        <dbReference type="EMBL" id="KAJ7948551.1"/>
    </source>
</evidence>
<reference evidence="1" key="1">
    <citation type="journal article" date="2023" name="Science">
        <title>Elucidation of the pathway for biosynthesis of saponin adjuvants from the soapbark tree.</title>
        <authorList>
            <person name="Reed J."/>
            <person name="Orme A."/>
            <person name="El-Demerdash A."/>
            <person name="Owen C."/>
            <person name="Martin L.B.B."/>
            <person name="Misra R.C."/>
            <person name="Kikuchi S."/>
            <person name="Rejzek M."/>
            <person name="Martin A.C."/>
            <person name="Harkess A."/>
            <person name="Leebens-Mack J."/>
            <person name="Louveau T."/>
            <person name="Stephenson M.J."/>
            <person name="Osbourn A."/>
        </authorList>
    </citation>
    <scope>NUCLEOTIDE SEQUENCE</scope>
    <source>
        <strain evidence="1">S10</strain>
    </source>
</reference>
<dbReference type="Proteomes" id="UP001163823">
    <property type="component" value="Chromosome 12"/>
</dbReference>
<dbReference type="Pfam" id="PF13855">
    <property type="entry name" value="LRR_8"/>
    <property type="match status" value="1"/>
</dbReference>
<keyword evidence="2" id="KW-1185">Reference proteome</keyword>
<gene>
    <name evidence="1" type="ORF">O6P43_029009</name>
</gene>
<dbReference type="EMBL" id="JARAOO010000012">
    <property type="protein sequence ID" value="KAJ7948551.1"/>
    <property type="molecule type" value="Genomic_DNA"/>
</dbReference>
<protein>
    <submittedName>
        <fullName evidence="1">Disease resistance protein</fullName>
    </submittedName>
</protein>
<accession>A0AAD7PAQ6</accession>
<dbReference type="AlphaFoldDB" id="A0AAD7PAQ6"/>
<comment type="caution">
    <text evidence="1">The sequence shown here is derived from an EMBL/GenBank/DDBJ whole genome shotgun (WGS) entry which is preliminary data.</text>
</comment>
<proteinExistence type="predicted"/>
<dbReference type="SUPFAM" id="SSF52058">
    <property type="entry name" value="L domain-like"/>
    <property type="match status" value="1"/>
</dbReference>
<sequence length="144" mass="16520">MLEVGSNHRGGIYVRMHELSRATAMSIIEGKRRFMIRVNMGLKRMPEIQYSEHVEIMEKVSFVNNEIEEISLTTSPNCLKLSTLLLGWNPLRKINDSFFHHMPAIQVLDLSNTQLEILPDAVSDLRPSLLYCLHIAITLNTFLL</sequence>
<dbReference type="InterPro" id="IPR001611">
    <property type="entry name" value="Leu-rich_rpt"/>
</dbReference>
<evidence type="ECO:0000313" key="2">
    <source>
        <dbReference type="Proteomes" id="UP001163823"/>
    </source>
</evidence>
<name>A0AAD7PAQ6_QUISA</name>